<organism evidence="6 7">
    <name type="scientific">Tetracentron sinense</name>
    <name type="common">Spur-leaf</name>
    <dbReference type="NCBI Taxonomy" id="13715"/>
    <lineage>
        <taxon>Eukaryota</taxon>
        <taxon>Viridiplantae</taxon>
        <taxon>Streptophyta</taxon>
        <taxon>Embryophyta</taxon>
        <taxon>Tracheophyta</taxon>
        <taxon>Spermatophyta</taxon>
        <taxon>Magnoliopsida</taxon>
        <taxon>Trochodendrales</taxon>
        <taxon>Trochodendraceae</taxon>
        <taxon>Tetracentron</taxon>
    </lineage>
</organism>
<comment type="caution">
    <text evidence="6">The sequence shown here is derived from an EMBL/GenBank/DDBJ whole genome shotgun (WGS) entry which is preliminary data.</text>
</comment>
<keyword evidence="7" id="KW-1185">Reference proteome</keyword>
<evidence type="ECO:0000256" key="2">
    <source>
        <dbReference type="ARBA" id="ARBA00023157"/>
    </source>
</evidence>
<evidence type="ECO:0000256" key="4">
    <source>
        <dbReference type="SAM" id="SignalP"/>
    </source>
</evidence>
<dbReference type="PANTHER" id="PTHR35357">
    <property type="entry name" value="OS02G0537100 PROTEIN"/>
    <property type="match status" value="1"/>
</dbReference>
<evidence type="ECO:0000256" key="3">
    <source>
        <dbReference type="ARBA" id="ARBA00038471"/>
    </source>
</evidence>
<sequence>MRPSISFLPLPLFLFFLISFHGATARGIDLIHKTCRKSAKKDPNLRFDFCVTSLEADPKSHCADLQELGVISMELALANATHTRSHAKKLLKHKKLDPYTKACLHDCFDLYSDAIPTLKQAIKDYNSKRYFDANIKMSSAMDDASTCEEGFKEKKGVVSPLTKRNNNMFQLSAIALSIINMVNSLS</sequence>
<dbReference type="Pfam" id="PF04043">
    <property type="entry name" value="PMEI"/>
    <property type="match status" value="1"/>
</dbReference>
<feature type="domain" description="Pectinesterase inhibitor" evidence="5">
    <location>
        <begin position="26"/>
        <end position="178"/>
    </location>
</feature>
<keyword evidence="2" id="KW-1015">Disulfide bond</keyword>
<evidence type="ECO:0000313" key="6">
    <source>
        <dbReference type="EMBL" id="KAF8379145.1"/>
    </source>
</evidence>
<evidence type="ECO:0000256" key="1">
    <source>
        <dbReference type="ARBA" id="ARBA00022729"/>
    </source>
</evidence>
<dbReference type="InterPro" id="IPR035513">
    <property type="entry name" value="Invertase/methylesterase_inhib"/>
</dbReference>
<dbReference type="OrthoDB" id="1915198at2759"/>
<dbReference type="SMART" id="SM00856">
    <property type="entry name" value="PMEI"/>
    <property type="match status" value="1"/>
</dbReference>
<dbReference type="Proteomes" id="UP000655225">
    <property type="component" value="Unassembled WGS sequence"/>
</dbReference>
<dbReference type="AlphaFoldDB" id="A0A834YF98"/>
<dbReference type="NCBIfam" id="TIGR01614">
    <property type="entry name" value="PME_inhib"/>
    <property type="match status" value="1"/>
</dbReference>
<dbReference type="FunFam" id="1.20.140.40:FF:000002">
    <property type="entry name" value="Putative invertase inhibitor"/>
    <property type="match status" value="1"/>
</dbReference>
<dbReference type="SUPFAM" id="SSF101148">
    <property type="entry name" value="Plant invertase/pectin methylesterase inhibitor"/>
    <property type="match status" value="1"/>
</dbReference>
<gene>
    <name evidence="6" type="ORF">HHK36_028574</name>
</gene>
<name>A0A834YF98_TETSI</name>
<dbReference type="InterPro" id="IPR034088">
    <property type="entry name" value="Pla_a_1-like"/>
</dbReference>
<dbReference type="GO" id="GO:0004857">
    <property type="term" value="F:enzyme inhibitor activity"/>
    <property type="evidence" value="ECO:0007669"/>
    <property type="project" value="InterPro"/>
</dbReference>
<feature type="signal peptide" evidence="4">
    <location>
        <begin position="1"/>
        <end position="25"/>
    </location>
</feature>
<dbReference type="Gene3D" id="1.20.140.40">
    <property type="entry name" value="Invertase/pectin methylesterase inhibitor family protein"/>
    <property type="match status" value="1"/>
</dbReference>
<accession>A0A834YF98</accession>
<dbReference type="PANTHER" id="PTHR35357:SF17">
    <property type="entry name" value="PECTINESTERASE INHIBITOR 12"/>
    <property type="match status" value="1"/>
</dbReference>
<keyword evidence="1 4" id="KW-0732">Signal</keyword>
<protein>
    <recommendedName>
        <fullName evidence="5">Pectinesterase inhibitor domain-containing protein</fullName>
    </recommendedName>
</protein>
<feature type="chain" id="PRO_5032477309" description="Pectinesterase inhibitor domain-containing protein" evidence="4">
    <location>
        <begin position="26"/>
        <end position="186"/>
    </location>
</feature>
<dbReference type="OMA" id="YKFCVAS"/>
<comment type="similarity">
    <text evidence="3">Belongs to the PMEI family.</text>
</comment>
<dbReference type="EMBL" id="JABCRI010000022">
    <property type="protein sequence ID" value="KAF8379145.1"/>
    <property type="molecule type" value="Genomic_DNA"/>
</dbReference>
<reference evidence="6 7" key="1">
    <citation type="submission" date="2020-04" db="EMBL/GenBank/DDBJ databases">
        <title>Plant Genome Project.</title>
        <authorList>
            <person name="Zhang R.-G."/>
        </authorList>
    </citation>
    <scope>NUCLEOTIDE SEQUENCE [LARGE SCALE GENOMIC DNA]</scope>
    <source>
        <strain evidence="6">YNK0</strain>
        <tissue evidence="6">Leaf</tissue>
    </source>
</reference>
<evidence type="ECO:0000313" key="7">
    <source>
        <dbReference type="Proteomes" id="UP000655225"/>
    </source>
</evidence>
<evidence type="ECO:0000259" key="5">
    <source>
        <dbReference type="SMART" id="SM00856"/>
    </source>
</evidence>
<dbReference type="CDD" id="cd15795">
    <property type="entry name" value="PMEI-Pla_a_1_like"/>
    <property type="match status" value="1"/>
</dbReference>
<proteinExistence type="inferred from homology"/>
<dbReference type="GO" id="GO:0005576">
    <property type="term" value="C:extracellular region"/>
    <property type="evidence" value="ECO:0007669"/>
    <property type="project" value="UniProtKB-ARBA"/>
</dbReference>
<dbReference type="InterPro" id="IPR006501">
    <property type="entry name" value="Pectinesterase_inhib_dom"/>
</dbReference>